<dbReference type="Pfam" id="PF18400">
    <property type="entry name" value="Thioredoxin_12"/>
    <property type="match status" value="1"/>
</dbReference>
<comment type="similarity">
    <text evidence="4">Belongs to the glycosyltransferase 8 family.</text>
</comment>
<evidence type="ECO:0000259" key="13">
    <source>
        <dbReference type="Pfam" id="PF18402"/>
    </source>
</evidence>
<feature type="compositionally biased region" description="Basic and acidic residues" evidence="9">
    <location>
        <begin position="1602"/>
        <end position="1615"/>
    </location>
</feature>
<dbReference type="FunFam" id="3.90.550.10:FF:000065">
    <property type="entry name" value="UDP-glucose:glycoprotein glucosyltransferase, putative"/>
    <property type="match status" value="1"/>
</dbReference>
<dbReference type="UniPathway" id="UPA00378"/>
<evidence type="ECO:0000259" key="15">
    <source>
        <dbReference type="Pfam" id="PF18404"/>
    </source>
</evidence>
<keyword evidence="7" id="KW-0256">Endoplasmic reticulum</keyword>
<dbReference type="Proteomes" id="UP000027265">
    <property type="component" value="Unassembled WGS sequence"/>
</dbReference>
<keyword evidence="5 16" id="KW-0808">Transferase</keyword>
<accession>A0A067PBD8</accession>
<evidence type="ECO:0000256" key="6">
    <source>
        <dbReference type="ARBA" id="ARBA00022729"/>
    </source>
</evidence>
<dbReference type="InterPro" id="IPR009448">
    <property type="entry name" value="UDP-g_GGtrans"/>
</dbReference>
<dbReference type="InterPro" id="IPR040692">
    <property type="entry name" value="UGGT_TRXL_3"/>
</dbReference>
<evidence type="ECO:0000256" key="10">
    <source>
        <dbReference type="SAM" id="SignalP"/>
    </source>
</evidence>
<dbReference type="SUPFAM" id="SSF53448">
    <property type="entry name" value="Nucleotide-diphospho-sugar transferases"/>
    <property type="match status" value="1"/>
</dbReference>
<dbReference type="Pfam" id="PF18401">
    <property type="entry name" value="Thioredoxin_13"/>
    <property type="match status" value="1"/>
</dbReference>
<evidence type="ECO:0000256" key="9">
    <source>
        <dbReference type="SAM" id="MobiDB-lite"/>
    </source>
</evidence>
<dbReference type="InterPro" id="IPR029044">
    <property type="entry name" value="Nucleotide-diphossugar_trans"/>
</dbReference>
<comment type="subcellular location">
    <subcellularLocation>
        <location evidence="2">Endoplasmic reticulum lumen</location>
    </subcellularLocation>
</comment>
<name>A0A067PBD8_9AGAM</name>
<dbReference type="Pfam" id="PF18404">
    <property type="entry name" value="Glyco_transf_24"/>
    <property type="match status" value="1"/>
</dbReference>
<dbReference type="GO" id="GO:0005788">
    <property type="term" value="C:endoplasmic reticulum lumen"/>
    <property type="evidence" value="ECO:0007669"/>
    <property type="project" value="UniProtKB-SubCell"/>
</dbReference>
<feature type="domain" description="Glucosyltransferase 24 catalytic" evidence="15">
    <location>
        <begin position="1288"/>
        <end position="1553"/>
    </location>
</feature>
<dbReference type="InterPro" id="IPR040694">
    <property type="entry name" value="UGGT_TRXL_2"/>
</dbReference>
<comment type="pathway">
    <text evidence="3">Protein modification; protein glycosylation.</text>
</comment>
<dbReference type="CDD" id="cd06432">
    <property type="entry name" value="GT8_HUGT1_C_like"/>
    <property type="match status" value="1"/>
</dbReference>
<dbReference type="InterPro" id="IPR040693">
    <property type="entry name" value="UGGT_TRXL_1"/>
</dbReference>
<dbReference type="GO" id="GO:0051082">
    <property type="term" value="F:unfolded protein binding"/>
    <property type="evidence" value="ECO:0007669"/>
    <property type="project" value="TreeGrafter"/>
</dbReference>
<proteinExistence type="inferred from homology"/>
<evidence type="ECO:0000256" key="8">
    <source>
        <dbReference type="ARBA" id="ARBA00023180"/>
    </source>
</evidence>
<feature type="domain" description="UGGT thioredoxin-like" evidence="12">
    <location>
        <begin position="317"/>
        <end position="448"/>
    </location>
</feature>
<organism evidence="16 17">
    <name type="scientific">Jaapia argillacea MUCL 33604</name>
    <dbReference type="NCBI Taxonomy" id="933084"/>
    <lineage>
        <taxon>Eukaryota</taxon>
        <taxon>Fungi</taxon>
        <taxon>Dikarya</taxon>
        <taxon>Basidiomycota</taxon>
        <taxon>Agaricomycotina</taxon>
        <taxon>Agaricomycetes</taxon>
        <taxon>Agaricomycetidae</taxon>
        <taxon>Jaapiales</taxon>
        <taxon>Jaapiaceae</taxon>
        <taxon>Jaapia</taxon>
    </lineage>
</organism>
<dbReference type="PANTHER" id="PTHR11226:SF0">
    <property type="entry name" value="UDP-GLUCOSE:GLYCOPROTEIN GLUCOSYLTRANSFERASE"/>
    <property type="match status" value="1"/>
</dbReference>
<feature type="domain" description="UGGT thioredoxin-like" evidence="11">
    <location>
        <begin position="34"/>
        <end position="242"/>
    </location>
</feature>
<evidence type="ECO:0000313" key="16">
    <source>
        <dbReference type="EMBL" id="KDQ52069.1"/>
    </source>
</evidence>
<dbReference type="InParanoid" id="A0A067PBD8"/>
<feature type="domain" description="UDP-glucose:glycoprotein glucosyltransferase thioredoxin-like" evidence="14">
    <location>
        <begin position="747"/>
        <end position="958"/>
    </location>
</feature>
<dbReference type="FunCoup" id="A0A067PBD8">
    <property type="interactions" value="446"/>
</dbReference>
<feature type="compositionally biased region" description="Polar residues" evidence="9">
    <location>
        <begin position="1586"/>
        <end position="1598"/>
    </location>
</feature>
<evidence type="ECO:0000256" key="4">
    <source>
        <dbReference type="ARBA" id="ARBA00006351"/>
    </source>
</evidence>
<dbReference type="OrthoDB" id="27683at2759"/>
<evidence type="ECO:0000256" key="1">
    <source>
        <dbReference type="ARBA" id="ARBA00001913"/>
    </source>
</evidence>
<dbReference type="STRING" id="933084.A0A067PBD8"/>
<feature type="domain" description="UGGT thioredoxin-like" evidence="13">
    <location>
        <begin position="457"/>
        <end position="718"/>
    </location>
</feature>
<feature type="compositionally biased region" description="Low complexity" evidence="9">
    <location>
        <begin position="277"/>
        <end position="287"/>
    </location>
</feature>
<evidence type="ECO:0000256" key="2">
    <source>
        <dbReference type="ARBA" id="ARBA00004319"/>
    </source>
</evidence>
<keyword evidence="8" id="KW-0325">Glycoprotein</keyword>
<evidence type="ECO:0000259" key="12">
    <source>
        <dbReference type="Pfam" id="PF18401"/>
    </source>
</evidence>
<feature type="region of interest" description="Disordered" evidence="9">
    <location>
        <begin position="1579"/>
        <end position="1615"/>
    </location>
</feature>
<dbReference type="Pfam" id="PF18403">
    <property type="entry name" value="Thioredoxin_15"/>
    <property type="match status" value="1"/>
</dbReference>
<evidence type="ECO:0000259" key="11">
    <source>
        <dbReference type="Pfam" id="PF18400"/>
    </source>
</evidence>
<gene>
    <name evidence="16" type="ORF">JAAARDRAFT_210694</name>
</gene>
<dbReference type="Pfam" id="PF18402">
    <property type="entry name" value="Thioredoxin_14"/>
    <property type="match status" value="1"/>
</dbReference>
<dbReference type="EMBL" id="KL197742">
    <property type="protein sequence ID" value="KDQ52069.1"/>
    <property type="molecule type" value="Genomic_DNA"/>
</dbReference>
<dbReference type="GO" id="GO:0003980">
    <property type="term" value="F:UDP-glucose:glycoprotein glucosyltransferase activity"/>
    <property type="evidence" value="ECO:0007669"/>
    <property type="project" value="InterPro"/>
</dbReference>
<dbReference type="HOGENOM" id="CLU_002668_1_0_1"/>
<feature type="chain" id="PRO_5001643026" evidence="10">
    <location>
        <begin position="19"/>
        <end position="1615"/>
    </location>
</feature>
<dbReference type="GO" id="GO:0018279">
    <property type="term" value="P:protein N-linked glycosylation via asparagine"/>
    <property type="evidence" value="ECO:0007669"/>
    <property type="project" value="TreeGrafter"/>
</dbReference>
<sequence length="1615" mass="180502">MLLRRIIVLPWLFIATRAATSPPLKVSLRTSWSAPPFLLEVIETIALENPASFFPLVDALTDPSLPPPSSPEATYHLALQTALKDGWLTDPSAKEMVEINLALHSATPKLEAMFEWYRDTQSQRGEGEDVDVDKECGSWVDWYGERLCEVEELVRLAGHETIDAPSSGSQISGTSSSKLKPKILPFDHIHPKTLARPPHTAILYASPSSSNFRALHSYLYSLSSGVNPRVEYILRWAPPPSKDGVGAEERSYLSGYGVSLDLKKTDYLALDDRRSGSKSSGAESGGRTIDESSEELVDSILELIESYPVPENYTRDSSHPLTEDELLAIGIQATQLITSSTNPLTTLTKLTQNFPSYASLLARRVVVDEELDQEIRNNQVGKVQGGIGAMWLNGGVVGEGEVNPFGLLRLLHRERPLVLSLTSEPLSLTPRQAITLLTHPTIAAAQGEEVGVLEGLFDASDRQEGGGVVVWWNDLRKDSRYKKWSESLEVLLRPSYPGTFPQTKHNLFNIVAVLDLSKTSSINFLSQAVSGIIQRGFGFRWGVVPVLSNDEGRKMGRLFYYMIENFGRAKTMGFFKKVSQIQTLTDPTATSINWPIIRSEYDTLVLAESESEIFVPRDLDSVVGDGEKEEELAKASAYAKRLAVDGSGNGELGHVFVNGKPFDMDDDFLRNMQAEIGQQLQFLQAMVYTGTITDADDDAIDNYFYDRPTTAPKRNKHIYPSNKPGRGLKIMDLAKVFGRDGGMQGPFIYPEKSDFVPVTVWVVADLDSDDGLLLVKEALESLTPESRTRVGFIHNPRDAPPPPHHVDQMHSSLKSHVLSNPFLYKLSSSRLLRVLGLSSQIATPNSGPQTVIMSEDELEGGGALDADVYDEFLKMSRVVVDRLGLNPGAGALVINGRVVGPVLPGEFEAADFKLLEDYEMKRRVEPVHEALKDVLPDIDANDKAGLAHLVSLASSIISSIQIPGPSEIGLFNTPQRPRTRNYQLLDGDYTSFRVGNNETALYHFGVILDPLSEAGQKWPSLLEWLSSIPEVFIEVYLNPAQYREIPLKRFYRYNVLPRLSFDENGQEIPARAEFQNLPIDPIYTLGMDVPQSWLPRPREAPYDLDNIQLSTLTDKEQQQGIEAVYDLDYLVIEGHARDTLTNSPPRGLQLQLTTSNSTAIADTQVVANLGYLQFRAKPGVFQLEIREGRGREIYKMESVGSEGWESPTVEKAGNEIALTSFEGLTLYPRLVRLPGMEMEDVLTIAVAPEAPVSKSLFEQMWDQMLSLFGSSPEPTTDLIVSSTKQADINIFTVASGLLYERFASIMILSVLRNTNSTVKFWFIENFLSPSFLEFIPHFAEVYGFQYELVTYKWPSWLRAQKEKQRIIWAYKILFLDVLFPMDLDKVIFVDADQIVRADLKELVDLDLHGAPYGYTPMGDDNTDMEGFRFWKTGYWKDFLQGRPYHISALYVVDLIRFRQIAAGDILRGHYQQLSADPNSLSNLDQDLPNNLQREVPIFSLNEDWLWCETWCSKDRLHRAKTIDLCQNPLTKEPKLARARQIPEWEEYDSEIARFARKLAEEGLIRSDVTATDVNALANAAAGKTSAEPSSEQTPPNSDVESESARLAEGHERDEL</sequence>
<evidence type="ECO:0000313" key="17">
    <source>
        <dbReference type="Proteomes" id="UP000027265"/>
    </source>
</evidence>
<evidence type="ECO:0000259" key="14">
    <source>
        <dbReference type="Pfam" id="PF18403"/>
    </source>
</evidence>
<dbReference type="InterPro" id="IPR040497">
    <property type="entry name" value="Glyco_transf_24"/>
</dbReference>
<evidence type="ECO:0000256" key="3">
    <source>
        <dbReference type="ARBA" id="ARBA00004922"/>
    </source>
</evidence>
<comment type="cofactor">
    <cofactor evidence="1">
        <name>Ca(2+)</name>
        <dbReference type="ChEBI" id="CHEBI:29108"/>
    </cofactor>
</comment>
<evidence type="ECO:0000256" key="5">
    <source>
        <dbReference type="ARBA" id="ARBA00022679"/>
    </source>
</evidence>
<evidence type="ECO:0000256" key="7">
    <source>
        <dbReference type="ARBA" id="ARBA00022824"/>
    </source>
</evidence>
<dbReference type="PANTHER" id="PTHR11226">
    <property type="entry name" value="UDP-GLUCOSE GLYCOPROTEIN:GLUCOSYLTRANSFERASE"/>
    <property type="match status" value="1"/>
</dbReference>
<feature type="signal peptide" evidence="10">
    <location>
        <begin position="1"/>
        <end position="18"/>
    </location>
</feature>
<reference evidence="17" key="1">
    <citation type="journal article" date="2014" name="Proc. Natl. Acad. Sci. U.S.A.">
        <title>Extensive sampling of basidiomycete genomes demonstrates inadequacy of the white-rot/brown-rot paradigm for wood decay fungi.</title>
        <authorList>
            <person name="Riley R."/>
            <person name="Salamov A.A."/>
            <person name="Brown D.W."/>
            <person name="Nagy L.G."/>
            <person name="Floudas D."/>
            <person name="Held B.W."/>
            <person name="Levasseur A."/>
            <person name="Lombard V."/>
            <person name="Morin E."/>
            <person name="Otillar R."/>
            <person name="Lindquist E.A."/>
            <person name="Sun H."/>
            <person name="LaButti K.M."/>
            <person name="Schmutz J."/>
            <person name="Jabbour D."/>
            <person name="Luo H."/>
            <person name="Baker S.E."/>
            <person name="Pisabarro A.G."/>
            <person name="Walton J.D."/>
            <person name="Blanchette R.A."/>
            <person name="Henrissat B."/>
            <person name="Martin F."/>
            <person name="Cullen D."/>
            <person name="Hibbett D.S."/>
            <person name="Grigoriev I.V."/>
        </authorList>
    </citation>
    <scope>NUCLEOTIDE SEQUENCE [LARGE SCALE GENOMIC DNA]</scope>
    <source>
        <strain evidence="17">MUCL 33604</strain>
    </source>
</reference>
<dbReference type="Gene3D" id="3.90.550.10">
    <property type="entry name" value="Spore Coat Polysaccharide Biosynthesis Protein SpsA, Chain A"/>
    <property type="match status" value="1"/>
</dbReference>
<keyword evidence="6 10" id="KW-0732">Signal</keyword>
<keyword evidence="17" id="KW-1185">Reference proteome</keyword>
<dbReference type="Pfam" id="PF06427">
    <property type="entry name" value="UDP-g_GGTase"/>
    <property type="match status" value="1"/>
</dbReference>
<protein>
    <submittedName>
        <fullName evidence="16">Glycosyltransferase family 24 protein</fullName>
    </submittedName>
</protein>
<feature type="region of interest" description="Disordered" evidence="9">
    <location>
        <begin position="272"/>
        <end position="291"/>
    </location>
</feature>
<dbReference type="GO" id="GO:0036503">
    <property type="term" value="P:ERAD pathway"/>
    <property type="evidence" value="ECO:0007669"/>
    <property type="project" value="TreeGrafter"/>
</dbReference>
<dbReference type="InterPro" id="IPR040525">
    <property type="entry name" value="UGGT_TRXL_4"/>
</dbReference>